<gene>
    <name evidence="1" type="ORF">DSM104329_01081</name>
</gene>
<keyword evidence="2" id="KW-1185">Reference proteome</keyword>
<sequence length="77" mass="9393">MYTDAYVKAAIHAWWDTYGAAPKKADWSPQQLKHRNRLRLERFERGWIDDHGARQKYPRHDRVPFDRLLSEVQRDRD</sequence>
<dbReference type="EMBL" id="CP087164">
    <property type="protein sequence ID" value="UGS34699.1"/>
    <property type="molecule type" value="Genomic_DNA"/>
</dbReference>
<reference evidence="1" key="1">
    <citation type="journal article" date="2022" name="Int. J. Syst. Evol. Microbiol.">
        <title>Pseudomonas aegrilactucae sp. nov. and Pseudomonas morbosilactucae sp. nov., pathogens causing bacterial rot of lettuce in Japan.</title>
        <authorList>
            <person name="Sawada H."/>
            <person name="Fujikawa T."/>
            <person name="Satou M."/>
        </authorList>
    </citation>
    <scope>NUCLEOTIDE SEQUENCE</scope>
    <source>
        <strain evidence="1">0166_1</strain>
    </source>
</reference>
<protein>
    <submittedName>
        <fullName evidence="1">Uncharacterized protein</fullName>
    </submittedName>
</protein>
<dbReference type="AlphaFoldDB" id="A0A9E6XUN2"/>
<organism evidence="1 2">
    <name type="scientific">Capillimicrobium parvum</name>
    <dbReference type="NCBI Taxonomy" id="2884022"/>
    <lineage>
        <taxon>Bacteria</taxon>
        <taxon>Bacillati</taxon>
        <taxon>Actinomycetota</taxon>
        <taxon>Thermoleophilia</taxon>
        <taxon>Solirubrobacterales</taxon>
        <taxon>Capillimicrobiaceae</taxon>
        <taxon>Capillimicrobium</taxon>
    </lineage>
</organism>
<dbReference type="Proteomes" id="UP001162834">
    <property type="component" value="Chromosome"/>
</dbReference>
<accession>A0A9E6XUN2</accession>
<dbReference type="KEGG" id="sbae:DSM104329_01081"/>
<evidence type="ECO:0000313" key="1">
    <source>
        <dbReference type="EMBL" id="UGS34699.1"/>
    </source>
</evidence>
<evidence type="ECO:0000313" key="2">
    <source>
        <dbReference type="Proteomes" id="UP001162834"/>
    </source>
</evidence>
<name>A0A9E6XUN2_9ACTN</name>
<proteinExistence type="predicted"/>